<feature type="region of interest" description="Disordered" evidence="2">
    <location>
        <begin position="68"/>
        <end position="104"/>
    </location>
</feature>
<dbReference type="InterPro" id="IPR002486">
    <property type="entry name" value="Col_cuticle_N"/>
</dbReference>
<evidence type="ECO:0000313" key="4">
    <source>
        <dbReference type="Proteomes" id="UP000887572"/>
    </source>
</evidence>
<protein>
    <submittedName>
        <fullName evidence="5">Nematode cuticle collagen N-terminal domain-containing protein</fullName>
    </submittedName>
</protein>
<accession>A0A914H3Z6</accession>
<feature type="region of interest" description="Disordered" evidence="2">
    <location>
        <begin position="186"/>
        <end position="293"/>
    </location>
</feature>
<evidence type="ECO:0000256" key="2">
    <source>
        <dbReference type="SAM" id="MobiDB-lite"/>
    </source>
</evidence>
<dbReference type="AlphaFoldDB" id="A0A914H3Z6"/>
<feature type="region of interest" description="Disordered" evidence="2">
    <location>
        <begin position="137"/>
        <end position="166"/>
    </location>
</feature>
<dbReference type="GO" id="GO:0042302">
    <property type="term" value="F:structural constituent of cuticle"/>
    <property type="evidence" value="ECO:0007669"/>
    <property type="project" value="InterPro"/>
</dbReference>
<evidence type="ECO:0000313" key="5">
    <source>
        <dbReference type="WBParaSite" id="Gr19_v10_g13631.t1"/>
    </source>
</evidence>
<dbReference type="PANTHER" id="PTHR24637">
    <property type="entry name" value="COLLAGEN"/>
    <property type="match status" value="1"/>
</dbReference>
<feature type="domain" description="Nematode cuticle collagen N-terminal" evidence="3">
    <location>
        <begin position="7"/>
        <end position="57"/>
    </location>
</feature>
<keyword evidence="1" id="KW-0677">Repeat</keyword>
<reference evidence="5" key="1">
    <citation type="submission" date="2022-11" db="UniProtKB">
        <authorList>
            <consortium name="WormBaseParasite"/>
        </authorList>
    </citation>
    <scope>IDENTIFICATION</scope>
</reference>
<dbReference type="SMART" id="SM01088">
    <property type="entry name" value="Col_cuticle_N"/>
    <property type="match status" value="1"/>
</dbReference>
<proteinExistence type="predicted"/>
<dbReference type="WBParaSite" id="Gr19_v10_g13631.t1">
    <property type="protein sequence ID" value="Gr19_v10_g13631.t1"/>
    <property type="gene ID" value="Gr19_v10_g13631"/>
</dbReference>
<dbReference type="Pfam" id="PF01391">
    <property type="entry name" value="Collagen"/>
    <property type="match status" value="1"/>
</dbReference>
<feature type="compositionally biased region" description="Basic and acidic residues" evidence="2">
    <location>
        <begin position="206"/>
        <end position="215"/>
    </location>
</feature>
<dbReference type="Proteomes" id="UP000887572">
    <property type="component" value="Unplaced"/>
</dbReference>
<evidence type="ECO:0000256" key="1">
    <source>
        <dbReference type="ARBA" id="ARBA00022737"/>
    </source>
</evidence>
<dbReference type="InterPro" id="IPR008160">
    <property type="entry name" value="Collagen"/>
</dbReference>
<evidence type="ECO:0000259" key="3">
    <source>
        <dbReference type="SMART" id="SM01088"/>
    </source>
</evidence>
<sequence>MKVHIVPLVASTLSGISLLISLALIVSIYNDVHQSWHQFDRDIDAFRAQTDELWSRIMALGQSKRRLSRAIGRARSGGPSEARSSRPAGRAPGTPSGAQPPGVAPALQATSVVHGEGCDTSTSAGCMTGPANACPPGLPGPSGVPGKPGPEGIPGVDGLNGKEAEDVSPANQYGHLLLLPGRLARQHRPSAPGQPGEAGPLGPQGEKGRDVEKPIGRPGPRGPRGPIGPEGPAGEKGADAPQGKEGPGGELGTPGPQGVLGTRGAPGDEGPTGRPGPAAEYCPCPQQASAGIG</sequence>
<dbReference type="Pfam" id="PF01484">
    <property type="entry name" value="Col_cuticle_N"/>
    <property type="match status" value="1"/>
</dbReference>
<dbReference type="PANTHER" id="PTHR24637:SF282">
    <property type="entry name" value="CUTICLE COLLAGEN SQT-1"/>
    <property type="match status" value="1"/>
</dbReference>
<keyword evidence="4" id="KW-1185">Reference proteome</keyword>
<name>A0A914H3Z6_GLORO</name>
<organism evidence="4 5">
    <name type="scientific">Globodera rostochiensis</name>
    <name type="common">Golden nematode worm</name>
    <name type="synonym">Heterodera rostochiensis</name>
    <dbReference type="NCBI Taxonomy" id="31243"/>
    <lineage>
        <taxon>Eukaryota</taxon>
        <taxon>Metazoa</taxon>
        <taxon>Ecdysozoa</taxon>
        <taxon>Nematoda</taxon>
        <taxon>Chromadorea</taxon>
        <taxon>Rhabditida</taxon>
        <taxon>Tylenchina</taxon>
        <taxon>Tylenchomorpha</taxon>
        <taxon>Tylenchoidea</taxon>
        <taxon>Heteroderidae</taxon>
        <taxon>Heteroderinae</taxon>
        <taxon>Globodera</taxon>
    </lineage>
</organism>
<dbReference type="Gene3D" id="1.20.5.320">
    <property type="entry name" value="6-Phosphogluconate Dehydrogenase, domain 3"/>
    <property type="match status" value="1"/>
</dbReference>